<name>A0A0F9QZH0_9ZZZZ</name>
<evidence type="ECO:0000313" key="1">
    <source>
        <dbReference type="EMBL" id="KKN42277.1"/>
    </source>
</evidence>
<gene>
    <name evidence="1" type="ORF">LCGC14_0714770</name>
</gene>
<protein>
    <submittedName>
        <fullName evidence="1">Uncharacterized protein</fullName>
    </submittedName>
</protein>
<organism evidence="1">
    <name type="scientific">marine sediment metagenome</name>
    <dbReference type="NCBI Taxonomy" id="412755"/>
    <lineage>
        <taxon>unclassified sequences</taxon>
        <taxon>metagenomes</taxon>
        <taxon>ecological metagenomes</taxon>
    </lineage>
</organism>
<proteinExistence type="predicted"/>
<dbReference type="AlphaFoldDB" id="A0A0F9QZH0"/>
<accession>A0A0F9QZH0</accession>
<sequence>MGKGTEDEKYLKDIADSAVNYIDGLIKKKEFGL</sequence>
<comment type="caution">
    <text evidence="1">The sequence shown here is derived from an EMBL/GenBank/DDBJ whole genome shotgun (WGS) entry which is preliminary data.</text>
</comment>
<reference evidence="1" key="1">
    <citation type="journal article" date="2015" name="Nature">
        <title>Complex archaea that bridge the gap between prokaryotes and eukaryotes.</title>
        <authorList>
            <person name="Spang A."/>
            <person name="Saw J.H."/>
            <person name="Jorgensen S.L."/>
            <person name="Zaremba-Niedzwiedzka K."/>
            <person name="Martijn J."/>
            <person name="Lind A.E."/>
            <person name="van Eijk R."/>
            <person name="Schleper C."/>
            <person name="Guy L."/>
            <person name="Ettema T.J."/>
        </authorList>
    </citation>
    <scope>NUCLEOTIDE SEQUENCE</scope>
</reference>
<dbReference type="EMBL" id="LAZR01001591">
    <property type="protein sequence ID" value="KKN42277.1"/>
    <property type="molecule type" value="Genomic_DNA"/>
</dbReference>